<sequence>MKTRRQKTSSCYHLVCFPKLKLLPNFFKFFLNKICFFFLEIFCLFVIFLSRFRHPILFSPGKEKQAVHISPLS</sequence>
<feature type="transmembrane region" description="Helical" evidence="1">
    <location>
        <begin position="29"/>
        <end position="49"/>
    </location>
</feature>
<evidence type="ECO:0000313" key="3">
    <source>
        <dbReference type="Proteomes" id="UP000295252"/>
    </source>
</evidence>
<gene>
    <name evidence="2" type="ORF">GSCOC_T00017098001</name>
</gene>
<keyword evidence="1" id="KW-1133">Transmembrane helix</keyword>
<dbReference type="Proteomes" id="UP000295252">
    <property type="component" value="Chromosome VII"/>
</dbReference>
<keyword evidence="1" id="KW-0812">Transmembrane</keyword>
<keyword evidence="1" id="KW-0472">Membrane</keyword>
<organism evidence="2 3">
    <name type="scientific">Coffea canephora</name>
    <name type="common">Robusta coffee</name>
    <dbReference type="NCBI Taxonomy" id="49390"/>
    <lineage>
        <taxon>Eukaryota</taxon>
        <taxon>Viridiplantae</taxon>
        <taxon>Streptophyta</taxon>
        <taxon>Embryophyta</taxon>
        <taxon>Tracheophyta</taxon>
        <taxon>Spermatophyta</taxon>
        <taxon>Magnoliopsida</taxon>
        <taxon>eudicotyledons</taxon>
        <taxon>Gunneridae</taxon>
        <taxon>Pentapetalae</taxon>
        <taxon>asterids</taxon>
        <taxon>lamiids</taxon>
        <taxon>Gentianales</taxon>
        <taxon>Rubiaceae</taxon>
        <taxon>Ixoroideae</taxon>
        <taxon>Gardenieae complex</taxon>
        <taxon>Bertiereae - Coffeeae clade</taxon>
        <taxon>Coffeeae</taxon>
        <taxon>Coffea</taxon>
    </lineage>
</organism>
<dbReference type="InParanoid" id="A0A068V688"/>
<evidence type="ECO:0000313" key="2">
    <source>
        <dbReference type="EMBL" id="CDP16082.1"/>
    </source>
</evidence>
<keyword evidence="3" id="KW-1185">Reference proteome</keyword>
<dbReference type="AlphaFoldDB" id="A0A068V688"/>
<protein>
    <submittedName>
        <fullName evidence="2">Uncharacterized protein</fullName>
    </submittedName>
</protein>
<evidence type="ECO:0000256" key="1">
    <source>
        <dbReference type="SAM" id="Phobius"/>
    </source>
</evidence>
<reference evidence="3" key="1">
    <citation type="journal article" date="2014" name="Science">
        <title>The coffee genome provides insight into the convergent evolution of caffeine biosynthesis.</title>
        <authorList>
            <person name="Denoeud F."/>
            <person name="Carretero-Paulet L."/>
            <person name="Dereeper A."/>
            <person name="Droc G."/>
            <person name="Guyot R."/>
            <person name="Pietrella M."/>
            <person name="Zheng C."/>
            <person name="Alberti A."/>
            <person name="Anthony F."/>
            <person name="Aprea G."/>
            <person name="Aury J.M."/>
            <person name="Bento P."/>
            <person name="Bernard M."/>
            <person name="Bocs S."/>
            <person name="Campa C."/>
            <person name="Cenci A."/>
            <person name="Combes M.C."/>
            <person name="Crouzillat D."/>
            <person name="Da Silva C."/>
            <person name="Daddiego L."/>
            <person name="De Bellis F."/>
            <person name="Dussert S."/>
            <person name="Garsmeur O."/>
            <person name="Gayraud T."/>
            <person name="Guignon V."/>
            <person name="Jahn K."/>
            <person name="Jamilloux V."/>
            <person name="Joet T."/>
            <person name="Labadie K."/>
            <person name="Lan T."/>
            <person name="Leclercq J."/>
            <person name="Lepelley M."/>
            <person name="Leroy T."/>
            <person name="Li L.T."/>
            <person name="Librado P."/>
            <person name="Lopez L."/>
            <person name="Munoz A."/>
            <person name="Noel B."/>
            <person name="Pallavicini A."/>
            <person name="Perrotta G."/>
            <person name="Poncet V."/>
            <person name="Pot D."/>
            <person name="Priyono X."/>
            <person name="Rigoreau M."/>
            <person name="Rouard M."/>
            <person name="Rozas J."/>
            <person name="Tranchant-Dubreuil C."/>
            <person name="VanBuren R."/>
            <person name="Zhang Q."/>
            <person name="Andrade A.C."/>
            <person name="Argout X."/>
            <person name="Bertrand B."/>
            <person name="de Kochko A."/>
            <person name="Graziosi G."/>
            <person name="Henry R.J."/>
            <person name="Jayarama X."/>
            <person name="Ming R."/>
            <person name="Nagai C."/>
            <person name="Rounsley S."/>
            <person name="Sankoff D."/>
            <person name="Giuliano G."/>
            <person name="Albert V.A."/>
            <person name="Wincker P."/>
            <person name="Lashermes P."/>
        </authorList>
    </citation>
    <scope>NUCLEOTIDE SEQUENCE [LARGE SCALE GENOMIC DNA]</scope>
    <source>
        <strain evidence="3">cv. DH200-94</strain>
    </source>
</reference>
<dbReference type="EMBL" id="HG739199">
    <property type="protein sequence ID" value="CDP16082.1"/>
    <property type="molecule type" value="Genomic_DNA"/>
</dbReference>
<name>A0A068V688_COFCA</name>
<accession>A0A068V688</accession>
<proteinExistence type="predicted"/>
<dbReference type="Gramene" id="CDP16082">
    <property type="protein sequence ID" value="CDP16082"/>
    <property type="gene ID" value="GSCOC_T00017098001"/>
</dbReference>